<organism evidence="4 5">
    <name type="scientific">Variovorax ginsengisoli</name>
    <dbReference type="NCBI Taxonomy" id="363844"/>
    <lineage>
        <taxon>Bacteria</taxon>
        <taxon>Pseudomonadati</taxon>
        <taxon>Pseudomonadota</taxon>
        <taxon>Betaproteobacteria</taxon>
        <taxon>Burkholderiales</taxon>
        <taxon>Comamonadaceae</taxon>
        <taxon>Variovorax</taxon>
    </lineage>
</organism>
<evidence type="ECO:0000259" key="3">
    <source>
        <dbReference type="Pfam" id="PF11954"/>
    </source>
</evidence>
<accession>A0ABT8S9Z9</accession>
<dbReference type="RefSeq" id="WP_301812957.1">
    <property type="nucleotide sequence ID" value="NZ_JAUJZH010000018.1"/>
</dbReference>
<dbReference type="PANTHER" id="PTHR46825">
    <property type="entry name" value="D-ALANYL-D-ALANINE-CARBOXYPEPTIDASE/ENDOPEPTIDASE AMPH"/>
    <property type="match status" value="1"/>
</dbReference>
<dbReference type="InterPro" id="IPR050491">
    <property type="entry name" value="AmpC-like"/>
</dbReference>
<evidence type="ECO:0000256" key="1">
    <source>
        <dbReference type="SAM" id="SignalP"/>
    </source>
</evidence>
<dbReference type="Pfam" id="PF11954">
    <property type="entry name" value="DUF3471"/>
    <property type="match status" value="1"/>
</dbReference>
<protein>
    <submittedName>
        <fullName evidence="4">Serine hydrolase</fullName>
    </submittedName>
</protein>
<dbReference type="GO" id="GO:0016787">
    <property type="term" value="F:hydrolase activity"/>
    <property type="evidence" value="ECO:0007669"/>
    <property type="project" value="UniProtKB-KW"/>
</dbReference>
<dbReference type="Proteomes" id="UP001169027">
    <property type="component" value="Unassembled WGS sequence"/>
</dbReference>
<dbReference type="PANTHER" id="PTHR46825:SF15">
    <property type="entry name" value="BETA-LACTAMASE-RELATED DOMAIN-CONTAINING PROTEIN"/>
    <property type="match status" value="1"/>
</dbReference>
<reference evidence="4" key="1">
    <citation type="submission" date="2023-06" db="EMBL/GenBank/DDBJ databases">
        <authorList>
            <person name="Jiang Y."/>
            <person name="Liu Q."/>
        </authorList>
    </citation>
    <scope>NUCLEOTIDE SEQUENCE</scope>
    <source>
        <strain evidence="4">CGMCC 1.12090</strain>
    </source>
</reference>
<evidence type="ECO:0000313" key="5">
    <source>
        <dbReference type="Proteomes" id="UP001169027"/>
    </source>
</evidence>
<gene>
    <name evidence="4" type="ORF">Q2T77_23500</name>
</gene>
<evidence type="ECO:0000259" key="2">
    <source>
        <dbReference type="Pfam" id="PF00144"/>
    </source>
</evidence>
<keyword evidence="4" id="KW-0378">Hydrolase</keyword>
<keyword evidence="5" id="KW-1185">Reference proteome</keyword>
<evidence type="ECO:0000313" key="4">
    <source>
        <dbReference type="EMBL" id="MDO1535263.1"/>
    </source>
</evidence>
<keyword evidence="1" id="KW-0732">Signal</keyword>
<comment type="caution">
    <text evidence="4">The sequence shown here is derived from an EMBL/GenBank/DDBJ whole genome shotgun (WGS) entry which is preliminary data.</text>
</comment>
<dbReference type="InterPro" id="IPR001466">
    <property type="entry name" value="Beta-lactam-related"/>
</dbReference>
<dbReference type="Gene3D" id="3.40.710.10">
    <property type="entry name" value="DD-peptidase/beta-lactamase superfamily"/>
    <property type="match status" value="1"/>
</dbReference>
<name>A0ABT8S9Z9_9BURK</name>
<feature type="chain" id="PRO_5046627563" evidence="1">
    <location>
        <begin position="25"/>
        <end position="539"/>
    </location>
</feature>
<feature type="domain" description="Beta-lactamase-related" evidence="2">
    <location>
        <begin position="67"/>
        <end position="394"/>
    </location>
</feature>
<feature type="signal peptide" evidence="1">
    <location>
        <begin position="1"/>
        <end position="24"/>
    </location>
</feature>
<feature type="domain" description="Peptidase S12 Pab87-related C-terminal" evidence="3">
    <location>
        <begin position="438"/>
        <end position="510"/>
    </location>
</feature>
<proteinExistence type="predicted"/>
<dbReference type="EMBL" id="JAUKVY010000018">
    <property type="protein sequence ID" value="MDO1535263.1"/>
    <property type="molecule type" value="Genomic_DNA"/>
</dbReference>
<dbReference type="Pfam" id="PF00144">
    <property type="entry name" value="Beta-lactamase"/>
    <property type="match status" value="1"/>
</dbReference>
<dbReference type="Gene3D" id="2.40.128.600">
    <property type="match status" value="1"/>
</dbReference>
<dbReference type="InterPro" id="IPR012338">
    <property type="entry name" value="Beta-lactam/transpept-like"/>
</dbReference>
<dbReference type="InterPro" id="IPR021860">
    <property type="entry name" value="Peptidase_S12_Pab87-rel_C"/>
</dbReference>
<sequence length="539" mass="56298">MICASYPVRCCAHALFLAAAATLAGCGGGGGGASFASLGASQSPPPINTTPVASAQVDAAVAKLDLLAADVMRRSKIPGMAVAVVKDGQVVYAKGFGVRRVGSLERVDADTVFQLASMSKPIAATVVAGLVGNQTVSWDTPAATRLPDFKMSDPAVTQQVTIGDFFAHRSGLPDAAGDKLEDLGYDRQQVLQRMRYVPLRAFRTTYGYANFGLTAGAEAAANAAGIDWATLSERTLYAPLGMRATSSRFADFMQRANRASPHVMRDGSYQALYQRQPDAQSPAGGVSSSVNDVARWMSLLLQNGSYNGRTVVKPEALLPAITGQIVNGRSDDPAVRPNYYGYGFNVGTTTAGRVKLSHSGAFMLGAGTAFTVIPAAGVAIVTLTNAAPVGAAEALNATFEEFVESGASSADWITLYAQRFLPFYVPEGSLAGQQPPSQPVAALGSNVYAGTYVSSYYGNAVVEASGSGLILKMGPTGARIFPLRHWSGNSYVFDLSGENAPPGSVARVDFKPGISSVSDSLAIDYYAEDIAKGTFTRTP</sequence>
<dbReference type="SUPFAM" id="SSF56601">
    <property type="entry name" value="beta-lactamase/transpeptidase-like"/>
    <property type="match status" value="1"/>
</dbReference>